<feature type="compositionally biased region" description="Polar residues" evidence="1">
    <location>
        <begin position="68"/>
        <end position="82"/>
    </location>
</feature>
<organism evidence="2 3">
    <name type="scientific">Rhizobium wenxiniae</name>
    <dbReference type="NCBI Taxonomy" id="1737357"/>
    <lineage>
        <taxon>Bacteria</taxon>
        <taxon>Pseudomonadati</taxon>
        <taxon>Pseudomonadota</taxon>
        <taxon>Alphaproteobacteria</taxon>
        <taxon>Hyphomicrobiales</taxon>
        <taxon>Rhizobiaceae</taxon>
        <taxon>Rhizobium/Agrobacterium group</taxon>
        <taxon>Rhizobium</taxon>
    </lineage>
</organism>
<name>A0A7X0D195_9HYPH</name>
<evidence type="ECO:0000313" key="2">
    <source>
        <dbReference type="EMBL" id="MBB6164275.1"/>
    </source>
</evidence>
<dbReference type="Proteomes" id="UP000547879">
    <property type="component" value="Unassembled WGS sequence"/>
</dbReference>
<protein>
    <recommendedName>
        <fullName evidence="4">Lytic murein transglycosylase</fullName>
    </recommendedName>
</protein>
<evidence type="ECO:0000313" key="3">
    <source>
        <dbReference type="Proteomes" id="UP000547879"/>
    </source>
</evidence>
<reference evidence="2 3" key="1">
    <citation type="submission" date="2020-08" db="EMBL/GenBank/DDBJ databases">
        <title>Genomic Encyclopedia of Type Strains, Phase IV (KMG-IV): sequencing the most valuable type-strain genomes for metagenomic binning, comparative biology and taxonomic classification.</title>
        <authorList>
            <person name="Goeker M."/>
        </authorList>
    </citation>
    <scope>NUCLEOTIDE SEQUENCE [LARGE SCALE GENOMIC DNA]</scope>
    <source>
        <strain evidence="2 3">DSM 100734</strain>
    </source>
</reference>
<dbReference type="EMBL" id="JACHEG010000005">
    <property type="protein sequence ID" value="MBB6164275.1"/>
    <property type="molecule type" value="Genomic_DNA"/>
</dbReference>
<accession>A0A7X0D195</accession>
<sequence length="88" mass="9171">MNLHSRLPSTAPLCPAGHLPHEGGDQLGACSAHHISLYARHTFLGEAKVTPLVISPFVGEMAGRPEGGNSTRQGSSSAGTTTRKGRLQ</sequence>
<proteinExistence type="predicted"/>
<keyword evidence="3" id="KW-1185">Reference proteome</keyword>
<comment type="caution">
    <text evidence="2">The sequence shown here is derived from an EMBL/GenBank/DDBJ whole genome shotgun (WGS) entry which is preliminary data.</text>
</comment>
<gene>
    <name evidence="2" type="ORF">HNQ72_004116</name>
</gene>
<evidence type="ECO:0008006" key="4">
    <source>
        <dbReference type="Google" id="ProtNLM"/>
    </source>
</evidence>
<feature type="region of interest" description="Disordered" evidence="1">
    <location>
        <begin position="1"/>
        <end position="22"/>
    </location>
</feature>
<evidence type="ECO:0000256" key="1">
    <source>
        <dbReference type="SAM" id="MobiDB-lite"/>
    </source>
</evidence>
<feature type="region of interest" description="Disordered" evidence="1">
    <location>
        <begin position="60"/>
        <end position="88"/>
    </location>
</feature>
<dbReference type="AlphaFoldDB" id="A0A7X0D195"/>